<dbReference type="InterPro" id="IPR012791">
    <property type="entry name" value="3-oxoacid_CoA-transf_B"/>
</dbReference>
<dbReference type="PROSITE" id="PS01274">
    <property type="entry name" value="COA_TRANSF_2"/>
    <property type="match status" value="1"/>
</dbReference>
<dbReference type="SMART" id="SM00882">
    <property type="entry name" value="CoA_trans"/>
    <property type="match status" value="2"/>
</dbReference>
<dbReference type="Pfam" id="PF01144">
    <property type="entry name" value="CoA_trans"/>
    <property type="match status" value="2"/>
</dbReference>
<keyword evidence="2 3" id="KW-0808">Transferase</keyword>
<dbReference type="Proteomes" id="UP000054845">
    <property type="component" value="Unassembled WGS sequence"/>
</dbReference>
<dbReference type="Gene3D" id="3.40.1080.10">
    <property type="entry name" value="Glutaconate Coenzyme A-transferase"/>
    <property type="match status" value="2"/>
</dbReference>
<dbReference type="GO" id="GO:0008260">
    <property type="term" value="F:succinyl-CoA:3-oxo-acid CoA-transferase activity"/>
    <property type="evidence" value="ECO:0007669"/>
    <property type="project" value="UniProtKB-EC"/>
</dbReference>
<comment type="similarity">
    <text evidence="1 3">Belongs to the 3-oxoacid CoA-transferase family.</text>
</comment>
<dbReference type="GO" id="GO:0046952">
    <property type="term" value="P:ketone body catabolic process"/>
    <property type="evidence" value="ECO:0007669"/>
    <property type="project" value="InterPro"/>
</dbReference>
<dbReference type="InterPro" id="IPR004164">
    <property type="entry name" value="CoA_transf_AS"/>
</dbReference>
<dbReference type="EMBL" id="CCYA01000265">
    <property type="protein sequence ID" value="CEH17911.1"/>
    <property type="molecule type" value="Genomic_DNA"/>
</dbReference>
<comment type="function">
    <text evidence="3">Key enzyme for ketone body catabolism. Transfers the CoA moiety from succinate to acetoacetate. Formation of the enzyme-CoA intermediate proceeds via an unstable anhydride species formed between the carboxylate groups of the enzyme and substrate.</text>
</comment>
<dbReference type="UniPathway" id="UPA00929">
    <property type="reaction ID" value="UER00894"/>
</dbReference>
<evidence type="ECO:0000313" key="6">
    <source>
        <dbReference type="EMBL" id="CEH17911.1"/>
    </source>
</evidence>
<dbReference type="EC" id="2.8.3.5" evidence="3"/>
<dbReference type="NCBIfam" id="TIGR02429">
    <property type="entry name" value="pcaI_scoA_fam"/>
    <property type="match status" value="1"/>
</dbReference>
<dbReference type="PANTHER" id="PTHR13707">
    <property type="entry name" value="KETOACID-COENZYME A TRANSFERASE"/>
    <property type="match status" value="1"/>
</dbReference>
<feature type="compositionally biased region" description="Low complexity" evidence="5">
    <location>
        <begin position="303"/>
        <end position="315"/>
    </location>
</feature>
<evidence type="ECO:0000256" key="3">
    <source>
        <dbReference type="PIRNR" id="PIRNR000858"/>
    </source>
</evidence>
<dbReference type="InterPro" id="IPR012792">
    <property type="entry name" value="3-oxoacid_CoA-transf_A"/>
</dbReference>
<sequence>MLRQFARCAAQRNAAPSASKASKLFAPLSVRFASTTTESGAVDKVYASAAQAVGDIRPGSIVLSSGFGLCGTPDTLIGAISQNPAIKDLTCVSNNAGVGEKGLGKLLHTGQVKSMISSFIGSNKFFEAAYLAGKVGLQLTPQGTMVERVRAGAFGIPAFYTPTGFGTAVQTGELVSYYEPREEGDKSAPKPKEFAKPRETRTFNGRGYVLEEAIHADVALVHVWKADKMGNCMFRYAASNFGAAFAKNAKLTIVEAEEIVETGQLDPNTIHLPSIFVNRIVKSTAPKDIEVITIRDEVKSSASSVSSTSSGSSAASDEKAEARRRREIIASRAAKELRHGDYVNLGVGMPALVPSFLPEGVDVVLHSENGILGMGPYPTKEELDGDLVNAGKETVTLLPGAATFESSESFGMIRGGHVDVTMLGALQVGANGDLANYMIPGKLVKGMGGAMDLVSSPDHTKVVVLTDHCDKNGRSKIVSKTKLPLTGSRCVSRIITDLCVFDVDRSTEQGGLTLIELQEGVTVQEVKDKTDSDFKVAKGVE</sequence>
<dbReference type="PANTHER" id="PTHR13707:SF60">
    <property type="entry name" value="ACETATE COA-TRANSFERASE SUBUNIT ALPHA"/>
    <property type="match status" value="1"/>
</dbReference>
<evidence type="ECO:0000256" key="5">
    <source>
        <dbReference type="SAM" id="MobiDB-lite"/>
    </source>
</evidence>
<dbReference type="InterPro" id="IPR004165">
    <property type="entry name" value="CoA_trans_fam_I"/>
</dbReference>
<comment type="pathway">
    <text evidence="3">Ketone metabolism; succinyl-CoA degradation; acetoacetyl-CoA from succinyl-CoA: step 1/1.</text>
</comment>
<dbReference type="SUPFAM" id="SSF100950">
    <property type="entry name" value="NagB/RpiA/CoA transferase-like"/>
    <property type="match status" value="2"/>
</dbReference>
<evidence type="ECO:0000256" key="2">
    <source>
        <dbReference type="ARBA" id="ARBA00022679"/>
    </source>
</evidence>
<name>A0A0P1BN82_9BASI</name>
<dbReference type="AlphaFoldDB" id="A0A0P1BN82"/>
<dbReference type="STRING" id="401625.A0A0P1BN82"/>
<accession>A0A0P1BN82</accession>
<evidence type="ECO:0000256" key="1">
    <source>
        <dbReference type="ARBA" id="ARBA00007154"/>
    </source>
</evidence>
<keyword evidence="7" id="KW-1185">Reference proteome</keyword>
<feature type="active site" description="5-glutamyl coenzyme A thioester intermediate" evidence="4">
    <location>
        <position position="368"/>
    </location>
</feature>
<dbReference type="InterPro" id="IPR037171">
    <property type="entry name" value="NagB/RpiA_transferase-like"/>
</dbReference>
<evidence type="ECO:0000256" key="4">
    <source>
        <dbReference type="PIRSR" id="PIRSR000858-1"/>
    </source>
</evidence>
<protein>
    <recommendedName>
        <fullName evidence="3">Succinyl-CoA:3-ketoacid-coenzyme A transferase</fullName>
        <ecNumber evidence="3">2.8.3.5</ecNumber>
    </recommendedName>
</protein>
<organism evidence="6 7">
    <name type="scientific">Ceraceosorus bombacis</name>
    <dbReference type="NCBI Taxonomy" id="401625"/>
    <lineage>
        <taxon>Eukaryota</taxon>
        <taxon>Fungi</taxon>
        <taxon>Dikarya</taxon>
        <taxon>Basidiomycota</taxon>
        <taxon>Ustilaginomycotina</taxon>
        <taxon>Exobasidiomycetes</taxon>
        <taxon>Ceraceosorales</taxon>
        <taxon>Ceraceosoraceae</taxon>
        <taxon>Ceraceosorus</taxon>
    </lineage>
</organism>
<keyword evidence="3" id="KW-0496">Mitochondrion</keyword>
<proteinExistence type="inferred from homology"/>
<feature type="region of interest" description="Disordered" evidence="5">
    <location>
        <begin position="303"/>
        <end position="322"/>
    </location>
</feature>
<reference evidence="6 7" key="1">
    <citation type="submission" date="2014-09" db="EMBL/GenBank/DDBJ databases">
        <authorList>
            <person name="Magalhaes I.L.F."/>
            <person name="Oliveira U."/>
            <person name="Santos F.R."/>
            <person name="Vidigal T.H.D.A."/>
            <person name="Brescovit A.D."/>
            <person name="Santos A.J."/>
        </authorList>
    </citation>
    <scope>NUCLEOTIDE SEQUENCE [LARGE SCALE GENOMIC DNA]</scope>
</reference>
<comment type="catalytic activity">
    <reaction evidence="3">
        <text>a 3-oxo acid + succinyl-CoA = a 3-oxoacyl-CoA + succinate</text>
        <dbReference type="Rhea" id="RHEA:24564"/>
        <dbReference type="ChEBI" id="CHEBI:30031"/>
        <dbReference type="ChEBI" id="CHEBI:35973"/>
        <dbReference type="ChEBI" id="CHEBI:57292"/>
        <dbReference type="ChEBI" id="CHEBI:90726"/>
        <dbReference type="EC" id="2.8.3.5"/>
    </reaction>
</comment>
<dbReference type="PIRSF" id="PIRSF000858">
    <property type="entry name" value="SCOT-t"/>
    <property type="match status" value="1"/>
</dbReference>
<evidence type="ECO:0000313" key="7">
    <source>
        <dbReference type="Proteomes" id="UP000054845"/>
    </source>
</evidence>
<dbReference type="InterPro" id="IPR014388">
    <property type="entry name" value="3-oxoacid_CoA-transferase"/>
</dbReference>
<dbReference type="NCBIfam" id="TIGR02428">
    <property type="entry name" value="pcaJ_scoB_fam"/>
    <property type="match status" value="1"/>
</dbReference>
<dbReference type="OrthoDB" id="1933379at2759"/>